<dbReference type="SMART" id="SM00987">
    <property type="entry name" value="UreE_C"/>
    <property type="match status" value="1"/>
</dbReference>
<dbReference type="PANTHER" id="PTHR33693:SF1">
    <property type="entry name" value="TYPE-4 URACIL-DNA GLYCOSYLASE"/>
    <property type="match status" value="1"/>
</dbReference>
<comment type="similarity">
    <text evidence="2">Belongs to the uracil-DNA glycosylase (UDG) superfamily. Type 4 (UDGa) family.</text>
</comment>
<gene>
    <name evidence="13" type="ORF">JZK55_18460</name>
</gene>
<evidence type="ECO:0000256" key="2">
    <source>
        <dbReference type="ARBA" id="ARBA00006521"/>
    </source>
</evidence>
<proteinExistence type="inferred from homology"/>
<dbReference type="GO" id="GO:0004844">
    <property type="term" value="F:uracil DNA N-glycosylase activity"/>
    <property type="evidence" value="ECO:0007669"/>
    <property type="project" value="UniProtKB-EC"/>
</dbReference>
<keyword evidence="9" id="KW-0408">Iron</keyword>
<keyword evidence="6" id="KW-0479">Metal-binding</keyword>
<dbReference type="InterPro" id="IPR005122">
    <property type="entry name" value="Uracil-DNA_glycosylase-like"/>
</dbReference>
<dbReference type="InterPro" id="IPR051536">
    <property type="entry name" value="UDG_Type-4/5"/>
</dbReference>
<keyword evidence="7" id="KW-0227">DNA damage</keyword>
<evidence type="ECO:0000256" key="1">
    <source>
        <dbReference type="ARBA" id="ARBA00001400"/>
    </source>
</evidence>
<dbReference type="NCBIfam" id="TIGR00758">
    <property type="entry name" value="UDG_fam4"/>
    <property type="match status" value="1"/>
</dbReference>
<keyword evidence="14" id="KW-1185">Reference proteome</keyword>
<keyword evidence="10" id="KW-0411">Iron-sulfur</keyword>
<dbReference type="EC" id="3.2.2.27" evidence="3"/>
<organism evidence="13 14">
    <name type="scientific">Dissulfurispira thermophila</name>
    <dbReference type="NCBI Taxonomy" id="2715679"/>
    <lineage>
        <taxon>Bacteria</taxon>
        <taxon>Pseudomonadati</taxon>
        <taxon>Nitrospirota</taxon>
        <taxon>Thermodesulfovibrionia</taxon>
        <taxon>Thermodesulfovibrionales</taxon>
        <taxon>Dissulfurispiraceae</taxon>
        <taxon>Dissulfurispira</taxon>
    </lineage>
</organism>
<name>A0A7G1H291_9BACT</name>
<dbReference type="PANTHER" id="PTHR33693">
    <property type="entry name" value="TYPE-5 URACIL-DNA GLYCOSYLASE"/>
    <property type="match status" value="1"/>
</dbReference>
<dbReference type="Proteomes" id="UP000516360">
    <property type="component" value="Chromosome"/>
</dbReference>
<dbReference type="Pfam" id="PF03167">
    <property type="entry name" value="UDG"/>
    <property type="match status" value="1"/>
</dbReference>
<keyword evidence="11" id="KW-0234">DNA repair</keyword>
<evidence type="ECO:0000256" key="4">
    <source>
        <dbReference type="ARBA" id="ARBA00019403"/>
    </source>
</evidence>
<dbReference type="GO" id="GO:0006281">
    <property type="term" value="P:DNA repair"/>
    <property type="evidence" value="ECO:0007669"/>
    <property type="project" value="UniProtKB-KW"/>
</dbReference>
<dbReference type="GO" id="GO:0051539">
    <property type="term" value="F:4 iron, 4 sulfur cluster binding"/>
    <property type="evidence" value="ECO:0007669"/>
    <property type="project" value="UniProtKB-KW"/>
</dbReference>
<dbReference type="GO" id="GO:0046872">
    <property type="term" value="F:metal ion binding"/>
    <property type="evidence" value="ECO:0007669"/>
    <property type="project" value="UniProtKB-KW"/>
</dbReference>
<evidence type="ECO:0000313" key="14">
    <source>
        <dbReference type="Proteomes" id="UP000516360"/>
    </source>
</evidence>
<dbReference type="AlphaFoldDB" id="A0A7G1H291"/>
<evidence type="ECO:0000259" key="12">
    <source>
        <dbReference type="SMART" id="SM00986"/>
    </source>
</evidence>
<keyword evidence="5" id="KW-0004">4Fe-4S</keyword>
<dbReference type="InterPro" id="IPR036895">
    <property type="entry name" value="Uracil-DNA_glycosylase-like_sf"/>
</dbReference>
<dbReference type="Gene3D" id="3.40.470.10">
    <property type="entry name" value="Uracil-DNA glycosylase-like domain"/>
    <property type="match status" value="1"/>
</dbReference>
<evidence type="ECO:0000256" key="8">
    <source>
        <dbReference type="ARBA" id="ARBA00022801"/>
    </source>
</evidence>
<evidence type="ECO:0000256" key="10">
    <source>
        <dbReference type="ARBA" id="ARBA00023014"/>
    </source>
</evidence>
<dbReference type="CDD" id="cd10030">
    <property type="entry name" value="UDG-F4_TTUDGA_SPO1dp_like"/>
    <property type="match status" value="1"/>
</dbReference>
<dbReference type="RefSeq" id="WP_203472081.1">
    <property type="nucleotide sequence ID" value="NZ_AP022873.1"/>
</dbReference>
<evidence type="ECO:0000256" key="9">
    <source>
        <dbReference type="ARBA" id="ARBA00023004"/>
    </source>
</evidence>
<keyword evidence="8" id="KW-0378">Hydrolase</keyword>
<sequence length="247" mass="28359">MNRIDSLRKILEFYKELDFERLPLNYSSQQSVVNNQGIKRIEPFKQKTTVSGSISSNSHKEALLNTLRDEIGDCQRCKLSKGRTHIVFGEGNVNARIMFIGEAPGREEDLQARPFVGDAGQLLTKLINKMGFERDEVYIANIVKCRPPMNRDPQMDEISTCLPFLERQIEIILPDVIMSLGKISTYTLLEIKGPISKFSITKVRGRFYEYKGIPVMPTFHPAYLLRNPKDKWLTWEDAQAVLKRIGH</sequence>
<dbReference type="KEGG" id="dtp:JZK55_18460"/>
<evidence type="ECO:0000256" key="7">
    <source>
        <dbReference type="ARBA" id="ARBA00022763"/>
    </source>
</evidence>
<evidence type="ECO:0000256" key="5">
    <source>
        <dbReference type="ARBA" id="ARBA00022485"/>
    </source>
</evidence>
<reference evidence="13 14" key="1">
    <citation type="submission" date="2020-03" db="EMBL/GenBank/DDBJ databases">
        <title>Complete genome sequences of two sulfur-disproportionating bacterial strains T55J and Mzg5.</title>
        <authorList>
            <person name="Umezawa K."/>
            <person name="Kojima H."/>
            <person name="Kato Y."/>
            <person name="Fukui M."/>
        </authorList>
    </citation>
    <scope>NUCLEOTIDE SEQUENCE [LARGE SCALE GENOMIC DNA]</scope>
    <source>
        <strain evidence="13 14">T55J</strain>
    </source>
</reference>
<evidence type="ECO:0000256" key="6">
    <source>
        <dbReference type="ARBA" id="ARBA00022723"/>
    </source>
</evidence>
<dbReference type="SUPFAM" id="SSF52141">
    <property type="entry name" value="Uracil-DNA glycosylase-like"/>
    <property type="match status" value="1"/>
</dbReference>
<dbReference type="InterPro" id="IPR005273">
    <property type="entry name" value="Ura-DNA_glyco_family4"/>
</dbReference>
<dbReference type="SMART" id="SM00986">
    <property type="entry name" value="UDG"/>
    <property type="match status" value="1"/>
</dbReference>
<evidence type="ECO:0000256" key="3">
    <source>
        <dbReference type="ARBA" id="ARBA00012030"/>
    </source>
</evidence>
<comment type="catalytic activity">
    <reaction evidence="1">
        <text>Hydrolyzes single-stranded DNA or mismatched double-stranded DNA and polynucleotides, releasing free uracil.</text>
        <dbReference type="EC" id="3.2.2.27"/>
    </reaction>
</comment>
<evidence type="ECO:0000256" key="11">
    <source>
        <dbReference type="ARBA" id="ARBA00023204"/>
    </source>
</evidence>
<evidence type="ECO:0000313" key="13">
    <source>
        <dbReference type="EMBL" id="BCB96924.1"/>
    </source>
</evidence>
<dbReference type="EMBL" id="AP022873">
    <property type="protein sequence ID" value="BCB96924.1"/>
    <property type="molecule type" value="Genomic_DNA"/>
</dbReference>
<feature type="domain" description="Uracil-DNA glycosylase-like" evidence="12">
    <location>
        <begin position="88"/>
        <end position="239"/>
    </location>
</feature>
<accession>A0A7G1H291</accession>
<protein>
    <recommendedName>
        <fullName evidence="4">Type-4 uracil-DNA glycosylase</fullName>
        <ecNumber evidence="3">3.2.2.27</ecNumber>
    </recommendedName>
</protein>